<dbReference type="InterPro" id="IPR005817">
    <property type="entry name" value="Wnt"/>
</dbReference>
<gene>
    <name evidence="12" type="ORF">KPH14_006071</name>
</gene>
<dbReference type="GO" id="GO:0046330">
    <property type="term" value="P:positive regulation of JNK cascade"/>
    <property type="evidence" value="ECO:0007669"/>
    <property type="project" value="TreeGrafter"/>
</dbReference>
<evidence type="ECO:0000256" key="11">
    <source>
        <dbReference type="SAM" id="MobiDB-lite"/>
    </source>
</evidence>
<evidence type="ECO:0000256" key="10">
    <source>
        <dbReference type="RuleBase" id="RU003500"/>
    </source>
</evidence>
<reference evidence="12" key="2">
    <citation type="journal article" date="2023" name="Commun. Biol.">
        <title>Intrasexual cuticular hydrocarbon dimorphism in a wasp sheds light on hydrocarbon biosynthesis genes in Hymenoptera.</title>
        <authorList>
            <person name="Moris V.C."/>
            <person name="Podsiadlowski L."/>
            <person name="Martin S."/>
            <person name="Oeyen J.P."/>
            <person name="Donath A."/>
            <person name="Petersen M."/>
            <person name="Wilbrandt J."/>
            <person name="Misof B."/>
            <person name="Liedtke D."/>
            <person name="Thamm M."/>
            <person name="Scheiner R."/>
            <person name="Schmitt T."/>
            <person name="Niehuis O."/>
        </authorList>
    </citation>
    <scope>NUCLEOTIDE SEQUENCE</scope>
    <source>
        <strain evidence="12">GBR_01_08_01A</strain>
    </source>
</reference>
<evidence type="ECO:0000256" key="7">
    <source>
        <dbReference type="ARBA" id="ARBA00023157"/>
    </source>
</evidence>
<evidence type="ECO:0000313" key="13">
    <source>
        <dbReference type="Proteomes" id="UP001258017"/>
    </source>
</evidence>
<keyword evidence="4" id="KW-0964">Secreted</keyword>
<dbReference type="GO" id="GO:0030182">
    <property type="term" value="P:neuron differentiation"/>
    <property type="evidence" value="ECO:0007669"/>
    <property type="project" value="TreeGrafter"/>
</dbReference>
<keyword evidence="9" id="KW-0449">Lipoprotein</keyword>
<dbReference type="EMBL" id="JAIFRP010000045">
    <property type="protein sequence ID" value="KAK2581022.1"/>
    <property type="molecule type" value="Genomic_DNA"/>
</dbReference>
<dbReference type="PROSITE" id="PS00246">
    <property type="entry name" value="WNT1"/>
    <property type="match status" value="1"/>
</dbReference>
<comment type="function">
    <text evidence="10">Ligand for members of the frizzled family of seven transmembrane receptors.</text>
</comment>
<dbReference type="InterPro" id="IPR043158">
    <property type="entry name" value="Wnt_C"/>
</dbReference>
<proteinExistence type="inferred from homology"/>
<keyword evidence="7" id="KW-1015">Disulfide bond</keyword>
<organism evidence="12 13">
    <name type="scientific">Odynerus spinipes</name>
    <dbReference type="NCBI Taxonomy" id="1348599"/>
    <lineage>
        <taxon>Eukaryota</taxon>
        <taxon>Metazoa</taxon>
        <taxon>Ecdysozoa</taxon>
        <taxon>Arthropoda</taxon>
        <taxon>Hexapoda</taxon>
        <taxon>Insecta</taxon>
        <taxon>Pterygota</taxon>
        <taxon>Neoptera</taxon>
        <taxon>Endopterygota</taxon>
        <taxon>Hymenoptera</taxon>
        <taxon>Apocrita</taxon>
        <taxon>Aculeata</taxon>
        <taxon>Vespoidea</taxon>
        <taxon>Vespidae</taxon>
        <taxon>Eumeninae</taxon>
        <taxon>Odynerus</taxon>
    </lineage>
</organism>
<comment type="similarity">
    <text evidence="2 10">Belongs to the Wnt family.</text>
</comment>
<evidence type="ECO:0000256" key="4">
    <source>
        <dbReference type="ARBA" id="ARBA00022525"/>
    </source>
</evidence>
<dbReference type="CDD" id="cd19339">
    <property type="entry name" value="Wnt_Wnt7"/>
    <property type="match status" value="1"/>
</dbReference>
<comment type="subcellular location">
    <subcellularLocation>
        <location evidence="1 10">Secreted</location>
        <location evidence="1 10">Extracellular space</location>
        <location evidence="1 10">Extracellular matrix</location>
    </subcellularLocation>
</comment>
<dbReference type="GO" id="GO:0005615">
    <property type="term" value="C:extracellular space"/>
    <property type="evidence" value="ECO:0007669"/>
    <property type="project" value="TreeGrafter"/>
</dbReference>
<reference evidence="12" key="1">
    <citation type="submission" date="2021-08" db="EMBL/GenBank/DDBJ databases">
        <authorList>
            <person name="Misof B."/>
            <person name="Oliver O."/>
            <person name="Podsiadlowski L."/>
            <person name="Donath A."/>
            <person name="Peters R."/>
            <person name="Mayer C."/>
            <person name="Rust J."/>
            <person name="Gunkel S."/>
            <person name="Lesny P."/>
            <person name="Martin S."/>
            <person name="Oeyen J.P."/>
            <person name="Petersen M."/>
            <person name="Panagiotis P."/>
            <person name="Wilbrandt J."/>
            <person name="Tanja T."/>
        </authorList>
    </citation>
    <scope>NUCLEOTIDE SEQUENCE</scope>
    <source>
        <strain evidence="12">GBR_01_08_01A</strain>
        <tissue evidence="12">Thorax + abdomen</tissue>
    </source>
</reference>
<dbReference type="FunFam" id="3.30.2460.20:FF:000001">
    <property type="entry name" value="Wnt homolog"/>
    <property type="match status" value="1"/>
</dbReference>
<keyword evidence="8" id="KW-0325">Glycoprotein</keyword>
<dbReference type="GO" id="GO:0060070">
    <property type="term" value="P:canonical Wnt signaling pathway"/>
    <property type="evidence" value="ECO:0007669"/>
    <property type="project" value="TreeGrafter"/>
</dbReference>
<dbReference type="Proteomes" id="UP001258017">
    <property type="component" value="Unassembled WGS sequence"/>
</dbReference>
<evidence type="ECO:0000313" key="12">
    <source>
        <dbReference type="EMBL" id="KAK2581022.1"/>
    </source>
</evidence>
<feature type="compositionally biased region" description="Basic and acidic residues" evidence="11">
    <location>
        <begin position="280"/>
        <end position="290"/>
    </location>
</feature>
<dbReference type="Gene3D" id="3.30.2460.20">
    <property type="match status" value="1"/>
</dbReference>
<evidence type="ECO:0000256" key="9">
    <source>
        <dbReference type="ARBA" id="ARBA00023288"/>
    </source>
</evidence>
<dbReference type="InterPro" id="IPR018161">
    <property type="entry name" value="Wnt_CS"/>
</dbReference>
<keyword evidence="6 10" id="KW-0879">Wnt signaling pathway</keyword>
<evidence type="ECO:0000256" key="5">
    <source>
        <dbReference type="ARBA" id="ARBA00022530"/>
    </source>
</evidence>
<dbReference type="GO" id="GO:0060560">
    <property type="term" value="P:developmental growth involved in morphogenesis"/>
    <property type="evidence" value="ECO:0007669"/>
    <property type="project" value="UniProtKB-ARBA"/>
</dbReference>
<dbReference type="GO" id="GO:0005125">
    <property type="term" value="F:cytokine activity"/>
    <property type="evidence" value="ECO:0007669"/>
    <property type="project" value="TreeGrafter"/>
</dbReference>
<dbReference type="AlphaFoldDB" id="A0AAD9RJV1"/>
<keyword evidence="13" id="KW-1185">Reference proteome</keyword>
<dbReference type="GO" id="GO:0045165">
    <property type="term" value="P:cell fate commitment"/>
    <property type="evidence" value="ECO:0007669"/>
    <property type="project" value="TreeGrafter"/>
</dbReference>
<evidence type="ECO:0000256" key="6">
    <source>
        <dbReference type="ARBA" id="ARBA00022687"/>
    </source>
</evidence>
<name>A0AAD9RJV1_9HYME</name>
<accession>A0AAD9RJV1</accession>
<feature type="region of interest" description="Disordered" evidence="11">
    <location>
        <begin position="266"/>
        <end position="327"/>
    </location>
</feature>
<dbReference type="GO" id="GO:0007517">
    <property type="term" value="P:muscle organ development"/>
    <property type="evidence" value="ECO:0007669"/>
    <property type="project" value="UniProtKB-ARBA"/>
</dbReference>
<dbReference type="SMART" id="SM00097">
    <property type="entry name" value="WNT1"/>
    <property type="match status" value="1"/>
</dbReference>
<sequence length="415" mass="45318">MRRGDVAATAIALLILGQIQEPRQTRVVGAVVVGAAVCGRIPGLAKSQREQCRKAPHAMPAVGEGAELGLRECRHQFRHHRWNCSHVANDQVFGHVVVVGSREAAFTYAISSAGVTYAVTAACSRGNITACGCEPAIRTRKELPPNGWEWGGCSADVTYGMRFARRFLDAREIEGDARSLMNLHNNKAGRKIVKALLQTECKCHGVSGSCTVRTCWRTLPSFRQIGDALMKKYYRAKAVVAITPPPPPTVQSSESMSHSGSVEITPILGNDAKTQGKPNDLVKSRNDRRPSSKKGSVVVGKPRRPHLVLKRSKAGSGSGGAAGGSKRIPKRSELVFLQPSPNYCEPDLTLGSLGTQGRYCNRTSKGTDGCDLMCCGRGYNTHQFTRTWQCRCKFHWCCRVHCDTCTERTEEYTCK</sequence>
<evidence type="ECO:0000256" key="2">
    <source>
        <dbReference type="ARBA" id="ARBA00005683"/>
    </source>
</evidence>
<dbReference type="PANTHER" id="PTHR12027">
    <property type="entry name" value="WNT RELATED"/>
    <property type="match status" value="1"/>
</dbReference>
<keyword evidence="3 10" id="KW-0217">Developmental protein</keyword>
<dbReference type="GO" id="GO:0000902">
    <property type="term" value="P:cell morphogenesis"/>
    <property type="evidence" value="ECO:0007669"/>
    <property type="project" value="UniProtKB-ARBA"/>
</dbReference>
<protein>
    <recommendedName>
        <fullName evidence="10">Protein Wnt</fullName>
    </recommendedName>
</protein>
<evidence type="ECO:0000256" key="8">
    <source>
        <dbReference type="ARBA" id="ARBA00023180"/>
    </source>
</evidence>
<comment type="caution">
    <text evidence="12">The sequence shown here is derived from an EMBL/GenBank/DDBJ whole genome shotgun (WGS) entry which is preliminary data.</text>
</comment>
<dbReference type="PANTHER" id="PTHR12027:SF112">
    <property type="entry name" value="PROTEIN WNT-2"/>
    <property type="match status" value="1"/>
</dbReference>
<keyword evidence="5" id="KW-0272">Extracellular matrix</keyword>
<evidence type="ECO:0000256" key="1">
    <source>
        <dbReference type="ARBA" id="ARBA00004498"/>
    </source>
</evidence>
<evidence type="ECO:0000256" key="3">
    <source>
        <dbReference type="ARBA" id="ARBA00022473"/>
    </source>
</evidence>
<dbReference type="PRINTS" id="PR01349">
    <property type="entry name" value="WNTPROTEIN"/>
</dbReference>
<dbReference type="GO" id="GO:0005109">
    <property type="term" value="F:frizzled binding"/>
    <property type="evidence" value="ECO:0007669"/>
    <property type="project" value="TreeGrafter"/>
</dbReference>
<feature type="compositionally biased region" description="Basic residues" evidence="11">
    <location>
        <begin position="301"/>
        <end position="313"/>
    </location>
</feature>
<dbReference type="Pfam" id="PF00110">
    <property type="entry name" value="wnt"/>
    <property type="match status" value="1"/>
</dbReference>